<dbReference type="RefSeq" id="WP_043057106.1">
    <property type="nucleotide sequence ID" value="NZ_LXEY01000012.1"/>
</dbReference>
<dbReference type="Proteomes" id="UP000078292">
    <property type="component" value="Unassembled WGS sequence"/>
</dbReference>
<proteinExistence type="predicted"/>
<dbReference type="AlphaFoldDB" id="A0A1B7M1H1"/>
<sequence length="188" mass="20926">MSLADQYHLAGEHYEQLNGFSGEVQRDIFDGEWLDTSKSPGAVPMQGGALGRAPAGATNENSHYFTAERWYSTTEDLDPVIVKAAEAWDSWDWDVSEYSSELSGNLRVQAATPEGYYFQLKEGNDELRLTGSSPVYWANLDELQDAVVQRLEAEDVAGTVTWDATDRDDDDVGRRMPGEYRDFPAGDS</sequence>
<feature type="compositionally biased region" description="Basic and acidic residues" evidence="1">
    <location>
        <begin position="172"/>
        <end position="188"/>
    </location>
</feature>
<evidence type="ECO:0000313" key="2">
    <source>
        <dbReference type="EMBL" id="OAV62400.1"/>
    </source>
</evidence>
<evidence type="ECO:0000256" key="1">
    <source>
        <dbReference type="SAM" id="MobiDB-lite"/>
    </source>
</evidence>
<dbReference type="OrthoDB" id="5017720at2"/>
<reference evidence="2 3" key="1">
    <citation type="submission" date="2016-04" db="EMBL/GenBank/DDBJ databases">
        <title>First whole genome shotgun sequence of the bacterium Enteractinococcus sp. strain UASWS1574.</title>
        <authorList>
            <person name="Crovadore J."/>
            <person name="Chablais R."/>
            <person name="Lefort F."/>
        </authorList>
    </citation>
    <scope>NUCLEOTIDE SEQUENCE [LARGE SCALE GENOMIC DNA]</scope>
    <source>
        <strain evidence="2 3">UASWS1574</strain>
    </source>
</reference>
<protein>
    <submittedName>
        <fullName evidence="2">Uncharacterized protein</fullName>
    </submittedName>
</protein>
<evidence type="ECO:0000313" key="3">
    <source>
        <dbReference type="Proteomes" id="UP000078292"/>
    </source>
</evidence>
<keyword evidence="3" id="KW-1185">Reference proteome</keyword>
<dbReference type="EMBL" id="LXEY01000012">
    <property type="protein sequence ID" value="OAV62400.1"/>
    <property type="molecule type" value="Genomic_DNA"/>
</dbReference>
<name>A0A1B7M1H1_9MICC</name>
<organism evidence="2 3">
    <name type="scientific">Enteractinococcus helveticum</name>
    <dbReference type="NCBI Taxonomy" id="1837282"/>
    <lineage>
        <taxon>Bacteria</taxon>
        <taxon>Bacillati</taxon>
        <taxon>Actinomycetota</taxon>
        <taxon>Actinomycetes</taxon>
        <taxon>Micrococcales</taxon>
        <taxon>Micrococcaceae</taxon>
    </lineage>
</organism>
<accession>A0A1B7M1H1</accession>
<feature type="region of interest" description="Disordered" evidence="1">
    <location>
        <begin position="163"/>
        <end position="188"/>
    </location>
</feature>
<gene>
    <name evidence="2" type="ORF">A6F49_06740</name>
</gene>
<comment type="caution">
    <text evidence="2">The sequence shown here is derived from an EMBL/GenBank/DDBJ whole genome shotgun (WGS) entry which is preliminary data.</text>
</comment>